<dbReference type="OrthoDB" id="2559672at2"/>
<keyword evidence="1" id="KW-0805">Transcription regulation</keyword>
<evidence type="ECO:0000256" key="1">
    <source>
        <dbReference type="ARBA" id="ARBA00023015"/>
    </source>
</evidence>
<keyword evidence="2" id="KW-0238">DNA-binding</keyword>
<dbReference type="InterPro" id="IPR009057">
    <property type="entry name" value="Homeodomain-like_sf"/>
</dbReference>
<dbReference type="PANTHER" id="PTHR46796">
    <property type="entry name" value="HTH-TYPE TRANSCRIPTIONAL ACTIVATOR RHAS-RELATED"/>
    <property type="match status" value="1"/>
</dbReference>
<keyword evidence="3" id="KW-0804">Transcription</keyword>
<dbReference type="EMBL" id="CP052757">
    <property type="protein sequence ID" value="QJW35656.1"/>
    <property type="molecule type" value="Genomic_DNA"/>
</dbReference>
<name>A0A6M5UAW4_9MICO</name>
<organism evidence="5 6">
    <name type="scientific">Cellulosimicrobium protaetiae</name>
    <dbReference type="NCBI Taxonomy" id="2587808"/>
    <lineage>
        <taxon>Bacteria</taxon>
        <taxon>Bacillati</taxon>
        <taxon>Actinomycetota</taxon>
        <taxon>Actinomycetes</taxon>
        <taxon>Micrococcales</taxon>
        <taxon>Promicromonosporaceae</taxon>
        <taxon>Cellulosimicrobium</taxon>
    </lineage>
</organism>
<dbReference type="RefSeq" id="WP_154797797.1">
    <property type="nucleotide sequence ID" value="NZ_CP052757.1"/>
</dbReference>
<dbReference type="PROSITE" id="PS01124">
    <property type="entry name" value="HTH_ARAC_FAMILY_2"/>
    <property type="match status" value="1"/>
</dbReference>
<dbReference type="GO" id="GO:0043565">
    <property type="term" value="F:sequence-specific DNA binding"/>
    <property type="evidence" value="ECO:0007669"/>
    <property type="project" value="InterPro"/>
</dbReference>
<proteinExistence type="predicted"/>
<dbReference type="KEGG" id="cprt:FIC82_005005"/>
<keyword evidence="6" id="KW-1185">Reference proteome</keyword>
<evidence type="ECO:0000313" key="6">
    <source>
        <dbReference type="Proteomes" id="UP000451354"/>
    </source>
</evidence>
<evidence type="ECO:0000256" key="2">
    <source>
        <dbReference type="ARBA" id="ARBA00023125"/>
    </source>
</evidence>
<dbReference type="Gene3D" id="1.10.10.60">
    <property type="entry name" value="Homeodomain-like"/>
    <property type="match status" value="1"/>
</dbReference>
<dbReference type="GO" id="GO:0003700">
    <property type="term" value="F:DNA-binding transcription factor activity"/>
    <property type="evidence" value="ECO:0007669"/>
    <property type="project" value="InterPro"/>
</dbReference>
<dbReference type="Pfam" id="PF12833">
    <property type="entry name" value="HTH_18"/>
    <property type="match status" value="1"/>
</dbReference>
<protein>
    <submittedName>
        <fullName evidence="5">AraC family transcriptional regulator</fullName>
    </submittedName>
</protein>
<dbReference type="InterPro" id="IPR050204">
    <property type="entry name" value="AraC_XylS_family_regulators"/>
</dbReference>
<dbReference type="PANTHER" id="PTHR46796:SF15">
    <property type="entry name" value="BLL1074 PROTEIN"/>
    <property type="match status" value="1"/>
</dbReference>
<accession>A0A6M5UAW4</accession>
<dbReference type="AlphaFoldDB" id="A0A6M5UAW4"/>
<evidence type="ECO:0000259" key="4">
    <source>
        <dbReference type="PROSITE" id="PS01124"/>
    </source>
</evidence>
<gene>
    <name evidence="5" type="ORF">FIC82_005005</name>
</gene>
<feature type="domain" description="HTH araC/xylS-type" evidence="4">
    <location>
        <begin position="154"/>
        <end position="225"/>
    </location>
</feature>
<dbReference type="InterPro" id="IPR018060">
    <property type="entry name" value="HTH_AraC"/>
</dbReference>
<sequence length="229" mass="24981">MGFLYRERAAPSPAVDVVWATVDLTDGTYVASADARWDLVFTLRDGERRVLLSGPSSRPTPVPYTSGSHNLGVRFAAGAYFAHEPVTAWCDRTDRLPLLGRGAFVLAGRAWPFPSLDLDAPDVDVLVAALVESGVVRQDAVVEAALDGGAGRWSSRTVERHFAHAVGISPQRVRRIERAREAVARLQDGRPIADVAFRLGYADQAHLTRDLKRLTGMTPGRTRDRGEPV</sequence>
<dbReference type="Proteomes" id="UP000451354">
    <property type="component" value="Chromosome"/>
</dbReference>
<evidence type="ECO:0000313" key="5">
    <source>
        <dbReference type="EMBL" id="QJW35656.1"/>
    </source>
</evidence>
<dbReference type="SUPFAM" id="SSF46689">
    <property type="entry name" value="Homeodomain-like"/>
    <property type="match status" value="1"/>
</dbReference>
<dbReference type="SMART" id="SM00342">
    <property type="entry name" value="HTH_ARAC"/>
    <property type="match status" value="1"/>
</dbReference>
<evidence type="ECO:0000256" key="3">
    <source>
        <dbReference type="ARBA" id="ARBA00023163"/>
    </source>
</evidence>
<reference evidence="5 6" key="1">
    <citation type="journal article" date="2022" name="Int. J. Syst. Evol. Microbiol.">
        <title>Cellulosimicrobium protaetiae sp. nov., isolated from the gut of the larva of Protaetia brevitarsis seulensis.</title>
        <authorList>
            <person name="Le Han H."/>
            <person name="Nguyen T.T.H."/>
            <person name="Li Z."/>
            <person name="Shin N.R."/>
            <person name="Kim S.G."/>
        </authorList>
    </citation>
    <scope>NUCLEOTIDE SEQUENCE [LARGE SCALE GENOMIC DNA]</scope>
    <source>
        <strain evidence="5 6">BI34</strain>
    </source>
</reference>